<dbReference type="Gene3D" id="1.10.10.10">
    <property type="entry name" value="Winged helix-like DNA-binding domain superfamily/Winged helix DNA-binding domain"/>
    <property type="match status" value="1"/>
</dbReference>
<organism evidence="6 7">
    <name type="scientific">Ottowia thiooxydans</name>
    <dbReference type="NCBI Taxonomy" id="219182"/>
    <lineage>
        <taxon>Bacteria</taxon>
        <taxon>Pseudomonadati</taxon>
        <taxon>Pseudomonadota</taxon>
        <taxon>Betaproteobacteria</taxon>
        <taxon>Burkholderiales</taxon>
        <taxon>Comamonadaceae</taxon>
        <taxon>Ottowia</taxon>
    </lineage>
</organism>
<dbReference type="InterPro" id="IPR036390">
    <property type="entry name" value="WH_DNA-bd_sf"/>
</dbReference>
<evidence type="ECO:0000256" key="4">
    <source>
        <dbReference type="ARBA" id="ARBA00023163"/>
    </source>
</evidence>
<evidence type="ECO:0000313" key="6">
    <source>
        <dbReference type="EMBL" id="MET4577999.1"/>
    </source>
</evidence>
<keyword evidence="7" id="KW-1185">Reference proteome</keyword>
<feature type="domain" description="HTH lysR-type" evidence="5">
    <location>
        <begin position="1"/>
        <end position="59"/>
    </location>
</feature>
<dbReference type="PANTHER" id="PTHR30537:SF5">
    <property type="entry name" value="HTH-TYPE TRANSCRIPTIONAL ACTIVATOR TTDR-RELATED"/>
    <property type="match status" value="1"/>
</dbReference>
<dbReference type="InterPro" id="IPR058163">
    <property type="entry name" value="LysR-type_TF_proteobact-type"/>
</dbReference>
<keyword evidence="2" id="KW-0805">Transcription regulation</keyword>
<dbReference type="CDD" id="cd08422">
    <property type="entry name" value="PBP2_CrgA_like"/>
    <property type="match status" value="1"/>
</dbReference>
<comment type="caution">
    <text evidence="6">The sequence shown here is derived from an EMBL/GenBank/DDBJ whole genome shotgun (WGS) entry which is preliminary data.</text>
</comment>
<sequence length="307" mass="34121">MDSLELIQTFREVAQRGSFSAAARALDMSPANVSKYVAALETRFGVRLFNRTTRKVSLTDAGHLLLQRSGPMLELVQITTGELHDRATTPSGRLTLTVPHPLLQTQLPTLLARFLVRHPAVSLDLRATDRVVDLAEEGVDIALRVGPVPNANLIVRRLMPIERVIVATPAYWAKYGEPKHPRDLSTHQTLTVVRSGEVPNWAFIDNGKRFDLPLDPHVESSSLAPMVTLAMHDLGVIYIARLTVAEQLEKGQLKPVLERFIPQDVWLYAAYAQRRNNSAALTALLAYLEQEFPRQETKLGAVAAKEC</sequence>
<proteinExistence type="inferred from homology"/>
<dbReference type="Gene3D" id="3.40.190.290">
    <property type="match status" value="1"/>
</dbReference>
<dbReference type="InterPro" id="IPR036388">
    <property type="entry name" value="WH-like_DNA-bd_sf"/>
</dbReference>
<dbReference type="SUPFAM" id="SSF46785">
    <property type="entry name" value="Winged helix' DNA-binding domain"/>
    <property type="match status" value="1"/>
</dbReference>
<dbReference type="PANTHER" id="PTHR30537">
    <property type="entry name" value="HTH-TYPE TRANSCRIPTIONAL REGULATOR"/>
    <property type="match status" value="1"/>
</dbReference>
<evidence type="ECO:0000313" key="7">
    <source>
        <dbReference type="Proteomes" id="UP001549320"/>
    </source>
</evidence>
<comment type="similarity">
    <text evidence="1">Belongs to the LysR transcriptional regulatory family.</text>
</comment>
<gene>
    <name evidence="6" type="ORF">ABIE13_003115</name>
</gene>
<dbReference type="Proteomes" id="UP001549320">
    <property type="component" value="Unassembled WGS sequence"/>
</dbReference>
<dbReference type="PROSITE" id="PS50931">
    <property type="entry name" value="HTH_LYSR"/>
    <property type="match status" value="1"/>
</dbReference>
<dbReference type="EMBL" id="JBEPSH010000006">
    <property type="protein sequence ID" value="MET4577999.1"/>
    <property type="molecule type" value="Genomic_DNA"/>
</dbReference>
<evidence type="ECO:0000256" key="3">
    <source>
        <dbReference type="ARBA" id="ARBA00023125"/>
    </source>
</evidence>
<keyword evidence="3 6" id="KW-0238">DNA-binding</keyword>
<dbReference type="Pfam" id="PF00126">
    <property type="entry name" value="HTH_1"/>
    <property type="match status" value="1"/>
</dbReference>
<evidence type="ECO:0000256" key="1">
    <source>
        <dbReference type="ARBA" id="ARBA00009437"/>
    </source>
</evidence>
<dbReference type="InterPro" id="IPR000847">
    <property type="entry name" value="LysR_HTH_N"/>
</dbReference>
<keyword evidence="4" id="KW-0804">Transcription</keyword>
<accession>A0ABV2QAE1</accession>
<reference evidence="6 7" key="1">
    <citation type="submission" date="2024-06" db="EMBL/GenBank/DDBJ databases">
        <title>Sorghum-associated microbial communities from plants grown in Nebraska, USA.</title>
        <authorList>
            <person name="Schachtman D."/>
        </authorList>
    </citation>
    <scope>NUCLEOTIDE SEQUENCE [LARGE SCALE GENOMIC DNA]</scope>
    <source>
        <strain evidence="6 7">2709</strain>
    </source>
</reference>
<evidence type="ECO:0000259" key="5">
    <source>
        <dbReference type="PROSITE" id="PS50931"/>
    </source>
</evidence>
<dbReference type="SUPFAM" id="SSF53850">
    <property type="entry name" value="Periplasmic binding protein-like II"/>
    <property type="match status" value="1"/>
</dbReference>
<protein>
    <submittedName>
        <fullName evidence="6">DNA-binding transcriptional LysR family regulator</fullName>
    </submittedName>
</protein>
<dbReference type="GO" id="GO:0003677">
    <property type="term" value="F:DNA binding"/>
    <property type="evidence" value="ECO:0007669"/>
    <property type="project" value="UniProtKB-KW"/>
</dbReference>
<name>A0ABV2QAE1_9BURK</name>
<dbReference type="InterPro" id="IPR005119">
    <property type="entry name" value="LysR_subst-bd"/>
</dbReference>
<evidence type="ECO:0000256" key="2">
    <source>
        <dbReference type="ARBA" id="ARBA00023015"/>
    </source>
</evidence>
<dbReference type="Pfam" id="PF03466">
    <property type="entry name" value="LysR_substrate"/>
    <property type="match status" value="1"/>
</dbReference>
<dbReference type="RefSeq" id="WP_354444873.1">
    <property type="nucleotide sequence ID" value="NZ_JBEPSH010000006.1"/>
</dbReference>